<dbReference type="InterPro" id="IPR000477">
    <property type="entry name" value="RT_dom"/>
</dbReference>
<feature type="domain" description="CCHC-type" evidence="3">
    <location>
        <begin position="352"/>
        <end position="367"/>
    </location>
</feature>
<reference evidence="6 7" key="1">
    <citation type="submission" date="2021-06" db="EMBL/GenBank/DDBJ databases">
        <title>Caerostris darwini draft genome.</title>
        <authorList>
            <person name="Kono N."/>
            <person name="Arakawa K."/>
        </authorList>
    </citation>
    <scope>NUCLEOTIDE SEQUENCE [LARGE SCALE GENOMIC DNA]</scope>
</reference>
<proteinExistence type="predicted"/>
<dbReference type="PROSITE" id="PS50878">
    <property type="entry name" value="RT_POL"/>
    <property type="match status" value="1"/>
</dbReference>
<dbReference type="Pfam" id="PF00075">
    <property type="entry name" value="RNase_H"/>
    <property type="match status" value="1"/>
</dbReference>
<dbReference type="Gene3D" id="3.60.10.10">
    <property type="entry name" value="Endonuclease/exonuclease/phosphatase"/>
    <property type="match status" value="1"/>
</dbReference>
<keyword evidence="7" id="KW-1185">Reference proteome</keyword>
<keyword evidence="1" id="KW-0863">Zinc-finger</keyword>
<feature type="region of interest" description="Disordered" evidence="2">
    <location>
        <begin position="148"/>
        <end position="176"/>
    </location>
</feature>
<dbReference type="GO" id="GO:0042575">
    <property type="term" value="C:DNA polymerase complex"/>
    <property type="evidence" value="ECO:0007669"/>
    <property type="project" value="UniProtKB-ARBA"/>
</dbReference>
<evidence type="ECO:0000259" key="4">
    <source>
        <dbReference type="PROSITE" id="PS50878"/>
    </source>
</evidence>
<evidence type="ECO:0000313" key="6">
    <source>
        <dbReference type="EMBL" id="GIX98863.1"/>
    </source>
</evidence>
<dbReference type="Proteomes" id="UP001054837">
    <property type="component" value="Unassembled WGS sequence"/>
</dbReference>
<dbReference type="InterPro" id="IPR036397">
    <property type="entry name" value="RNaseH_sf"/>
</dbReference>
<feature type="region of interest" description="Disordered" evidence="2">
    <location>
        <begin position="1"/>
        <end position="60"/>
    </location>
</feature>
<dbReference type="SUPFAM" id="SSF56219">
    <property type="entry name" value="DNase I-like"/>
    <property type="match status" value="1"/>
</dbReference>
<dbReference type="PROSITE" id="PS50158">
    <property type="entry name" value="ZF_CCHC"/>
    <property type="match status" value="1"/>
</dbReference>
<gene>
    <name evidence="6" type="ORF">CDAR_189312</name>
</gene>
<dbReference type="Pfam" id="PF00078">
    <property type="entry name" value="RVT_1"/>
    <property type="match status" value="1"/>
</dbReference>
<protein>
    <submittedName>
        <fullName evidence="6">Retrovirus-related Pol polyprotein from type-1 retrotransposable element R1</fullName>
    </submittedName>
</protein>
<evidence type="ECO:0000256" key="1">
    <source>
        <dbReference type="PROSITE-ProRule" id="PRU00047"/>
    </source>
</evidence>
<dbReference type="PANTHER" id="PTHR19446">
    <property type="entry name" value="REVERSE TRANSCRIPTASES"/>
    <property type="match status" value="1"/>
</dbReference>
<feature type="domain" description="Reverse transcriptase" evidence="4">
    <location>
        <begin position="897"/>
        <end position="1156"/>
    </location>
</feature>
<dbReference type="CDD" id="cd01650">
    <property type="entry name" value="RT_nLTR_like"/>
    <property type="match status" value="1"/>
</dbReference>
<dbReference type="InterPro" id="IPR043502">
    <property type="entry name" value="DNA/RNA_pol_sf"/>
</dbReference>
<dbReference type="PROSITE" id="PS50879">
    <property type="entry name" value="RNASE_H_1"/>
    <property type="match status" value="1"/>
</dbReference>
<name>A0AAV4PPD7_9ARAC</name>
<dbReference type="GO" id="GO:0008270">
    <property type="term" value="F:zinc ion binding"/>
    <property type="evidence" value="ECO:0007669"/>
    <property type="project" value="UniProtKB-KW"/>
</dbReference>
<organism evidence="6 7">
    <name type="scientific">Caerostris darwini</name>
    <dbReference type="NCBI Taxonomy" id="1538125"/>
    <lineage>
        <taxon>Eukaryota</taxon>
        <taxon>Metazoa</taxon>
        <taxon>Ecdysozoa</taxon>
        <taxon>Arthropoda</taxon>
        <taxon>Chelicerata</taxon>
        <taxon>Arachnida</taxon>
        <taxon>Araneae</taxon>
        <taxon>Araneomorphae</taxon>
        <taxon>Entelegynae</taxon>
        <taxon>Araneoidea</taxon>
        <taxon>Araneidae</taxon>
        <taxon>Caerostris</taxon>
    </lineage>
</organism>
<dbReference type="InterPro" id="IPR005135">
    <property type="entry name" value="Endo/exonuclease/phosphatase"/>
</dbReference>
<comment type="caution">
    <text evidence="6">The sequence shown here is derived from an EMBL/GenBank/DDBJ whole genome shotgun (WGS) entry which is preliminary data.</text>
</comment>
<dbReference type="Pfam" id="PF14529">
    <property type="entry name" value="Exo_endo_phos_2"/>
    <property type="match status" value="1"/>
</dbReference>
<feature type="compositionally biased region" description="Basic residues" evidence="2">
    <location>
        <begin position="35"/>
        <end position="55"/>
    </location>
</feature>
<dbReference type="InterPro" id="IPR001878">
    <property type="entry name" value="Znf_CCHC"/>
</dbReference>
<keyword evidence="1" id="KW-0862">Zinc</keyword>
<evidence type="ECO:0000259" key="5">
    <source>
        <dbReference type="PROSITE" id="PS50879"/>
    </source>
</evidence>
<dbReference type="InterPro" id="IPR012337">
    <property type="entry name" value="RNaseH-like_sf"/>
</dbReference>
<sequence length="1606" mass="182781">MSDSDHSSEKGVGGMDVVSDTPTPEKASLRSKQLSQKRKKVGKKIKKTSPTKKRQVVGVETPQSPTQQLLACASQLEQVFNVHKLDDCVRDEIRNLFLQTHAIRDRQIAFWKNSANKARDEAIENTKALKQVAQEATAAKKSFSEVLKKGAPAASAPKTGRQAPPKPKEQVAKTPRIVPPSRPVVLVYAKTEALEDSAKLKRLLEKNISLQKEGIKLLSTRPINKGLAITPADKDSAAKLEEALTKSEALQGKIVVKSPVQKNPRIVIYDLDKSDCRSREKEEKKFLSLLAKDNHLPAGNMQVRFRLRGRGSKEHWVLEIDPNIRKALGDERRVLAGFSTYRFKDYLEPIQCFKCYRYGHLQSKCTETEQSCSKCPGKHSYKSCKKDSATCRNCLESNSKNGSKIDVKHCAVSKDCPVYQREKIRANVARSKAATLELPTIDSGQYDIYLIQEPYLINGQVAGLPLSWRTVLEVNGSALIAVSNPQLVLLTRWISRYIVALEVSDAEQSVTVVSVYFPPSRPKDRAVRELDMVLDQIPCTHILVGGDVNTKSPLWGPDIQCHRSLEEARPLVDLIIKHRLNLWNHPDSPPTFETTNGRSWIDITAASVTLDRYAQSWEVIQDTLSDHNYLAFTLGRIVTRCVYPRFWLNKNRAFKVANTISSKYSNISELVDKVQDKAQLDEFVQEFTRAIQTACTTRRSDNTQEHRRVPWWDDELTVLRKQARHDRRRFQRSQNPDERMVRRATFCKSRAIYRRKLLEKKNQSWLRFCERVSRINVWQLPYKLGANKVPQPLVIGSIQRAGMAPSTTISSSIDRIVEVLFPQDTEQNETPEQKSMRVTVAQYGTPNLDHMFTKQETRQVIRSMSRRKAPGIDGITIELVEAINKGSPDILLSIFNKCLELGHFPSCWKSAKLKLINKAGKDLSDPKAYRPICLLPTMSKVLDKLLTQRIFYHLKSGNLLNPHQHGFRPEMSCETALYHLRSLVEEKARSRWCVCIISLDVAGAFDNVWWPSVLYRLAQAKCPKNIYDVVVSYLSERYVIFDNEALHLSYKISRGCPQGSCSGPLFWNLIADDALNLQLPQNCKLQAYADDLVLVVWAKDKSSLEQQGSHALEQLRAWGVRHKLQFNRNKTCLLPITHMRKLKMADPPRVAMGGSTVEVVEEMKYLGVLWDHTMSFHRHQKSVRDKTDFLTHRLSIIAAKLYSRKPSLLKRIYKGAIEPYILYGHGAWAHRMKFKSFTERLVVIQRRPLLAIARAYRTVSTHALQVLAGIAPIDLRVFEVHAKFKVTALKIPAAHGIQFDPSDYEQVADLWDTHPALRKSIPFDLSEPFGSEIEIYTDGSGMDGRYGSGLVVLYYGQKIHSEMRRLEDHASVYQAELVAIHMALTWSLNLKEVKSINLYSDSRSALEALSDPSNTSELVLEVKRMHELATARRSVFLHWVKAHVGYLGNEMADESAKEATKLGDVGWAWKKPRSRISKDLKDVTVEMWQTRWTSSTKGRLTARFMPEVRLTTRLYCPTITQVLTGHGRFPAYFHRFGLAANALCQCGEVGDVWHYISDCPTTEYMRNKIRTNDLSDFKVLISDPKNVYWIQQISRHVNDITPKIPQ</sequence>
<dbReference type="GO" id="GO:0003676">
    <property type="term" value="F:nucleic acid binding"/>
    <property type="evidence" value="ECO:0007669"/>
    <property type="project" value="InterPro"/>
</dbReference>
<dbReference type="SUPFAM" id="SSF56672">
    <property type="entry name" value="DNA/RNA polymerases"/>
    <property type="match status" value="1"/>
</dbReference>
<dbReference type="GO" id="GO:0071897">
    <property type="term" value="P:DNA biosynthetic process"/>
    <property type="evidence" value="ECO:0007669"/>
    <property type="project" value="UniProtKB-ARBA"/>
</dbReference>
<evidence type="ECO:0000256" key="2">
    <source>
        <dbReference type="SAM" id="MobiDB-lite"/>
    </source>
</evidence>
<dbReference type="EMBL" id="BPLQ01003246">
    <property type="protein sequence ID" value="GIX98863.1"/>
    <property type="molecule type" value="Genomic_DNA"/>
</dbReference>
<keyword evidence="1" id="KW-0479">Metal-binding</keyword>
<dbReference type="CDD" id="cd09276">
    <property type="entry name" value="Rnase_HI_RT_non_LTR"/>
    <property type="match status" value="1"/>
</dbReference>
<dbReference type="SUPFAM" id="SSF53098">
    <property type="entry name" value="Ribonuclease H-like"/>
    <property type="match status" value="1"/>
</dbReference>
<dbReference type="InterPro" id="IPR002156">
    <property type="entry name" value="RNaseH_domain"/>
</dbReference>
<dbReference type="Gene3D" id="3.30.420.10">
    <property type="entry name" value="Ribonuclease H-like superfamily/Ribonuclease H"/>
    <property type="match status" value="1"/>
</dbReference>
<accession>A0AAV4PPD7</accession>
<dbReference type="GO" id="GO:0004523">
    <property type="term" value="F:RNA-DNA hybrid ribonuclease activity"/>
    <property type="evidence" value="ECO:0007669"/>
    <property type="project" value="InterPro"/>
</dbReference>
<evidence type="ECO:0000313" key="7">
    <source>
        <dbReference type="Proteomes" id="UP001054837"/>
    </source>
</evidence>
<evidence type="ECO:0000259" key="3">
    <source>
        <dbReference type="PROSITE" id="PS50158"/>
    </source>
</evidence>
<feature type="domain" description="RNase H type-1" evidence="5">
    <location>
        <begin position="1329"/>
        <end position="1461"/>
    </location>
</feature>
<dbReference type="InterPro" id="IPR036691">
    <property type="entry name" value="Endo/exonu/phosph_ase_sf"/>
</dbReference>